<dbReference type="GeneID" id="38471228"/>
<dbReference type="EMBL" id="REFS01000001">
    <property type="protein sequence ID" value="RMB25029.1"/>
    <property type="molecule type" value="Genomic_DNA"/>
</dbReference>
<feature type="transmembrane region" description="Helical" evidence="5">
    <location>
        <begin position="396"/>
        <end position="415"/>
    </location>
</feature>
<reference evidence="7" key="3">
    <citation type="submission" date="2018-10" db="EMBL/GenBank/DDBJ databases">
        <authorList>
            <person name="Whitman W."/>
            <person name="Huntemann M."/>
            <person name="Clum A."/>
            <person name="Pillay M."/>
            <person name="Palaniappan K."/>
            <person name="Varghese N."/>
            <person name="Mikhailova N."/>
            <person name="Stamatis D."/>
            <person name="Reddy T."/>
            <person name="Daum C."/>
            <person name="Shapiro N."/>
            <person name="Ivanova N."/>
            <person name="Kyrpides N."/>
            <person name="Woyke T."/>
        </authorList>
    </citation>
    <scope>NUCLEOTIDE SEQUENCE</scope>
    <source>
        <strain evidence="7">CGMCC 1.10124</strain>
    </source>
</reference>
<organism evidence="7 8">
    <name type="scientific">Haloplanus aerogenes</name>
    <dbReference type="NCBI Taxonomy" id="660522"/>
    <lineage>
        <taxon>Archaea</taxon>
        <taxon>Methanobacteriati</taxon>
        <taxon>Methanobacteriota</taxon>
        <taxon>Stenosarchaea group</taxon>
        <taxon>Halobacteria</taxon>
        <taxon>Halobacteriales</taxon>
        <taxon>Haloferacaceae</taxon>
        <taxon>Haloplanus</taxon>
    </lineage>
</organism>
<dbReference type="Proteomes" id="UP000277326">
    <property type="component" value="Unassembled WGS sequence"/>
</dbReference>
<dbReference type="InterPro" id="IPR001898">
    <property type="entry name" value="SLC13A/DASS"/>
</dbReference>
<feature type="transmembrane region" description="Helical" evidence="5">
    <location>
        <begin position="435"/>
        <end position="457"/>
    </location>
</feature>
<dbReference type="GO" id="GO:0005886">
    <property type="term" value="C:plasma membrane"/>
    <property type="evidence" value="ECO:0007669"/>
    <property type="project" value="TreeGrafter"/>
</dbReference>
<dbReference type="GO" id="GO:0006797">
    <property type="term" value="P:polyphosphate metabolic process"/>
    <property type="evidence" value="ECO:0007669"/>
    <property type="project" value="TreeGrafter"/>
</dbReference>
<accession>A0A3M0DSE2</accession>
<dbReference type="GO" id="GO:0005315">
    <property type="term" value="F:phosphate transmembrane transporter activity"/>
    <property type="evidence" value="ECO:0007669"/>
    <property type="project" value="TreeGrafter"/>
</dbReference>
<dbReference type="AlphaFoldDB" id="A0A3M0DSE2"/>
<dbReference type="KEGG" id="haer:DU502_08040"/>
<dbReference type="PANTHER" id="PTHR10283">
    <property type="entry name" value="SOLUTE CARRIER FAMILY 13 MEMBER"/>
    <property type="match status" value="1"/>
</dbReference>
<feature type="transmembrane region" description="Helical" evidence="5">
    <location>
        <begin position="369"/>
        <end position="389"/>
    </location>
</feature>
<dbReference type="EMBL" id="CP034145">
    <property type="protein sequence ID" value="AZH25332.1"/>
    <property type="molecule type" value="Genomic_DNA"/>
</dbReference>
<evidence type="ECO:0000256" key="4">
    <source>
        <dbReference type="ARBA" id="ARBA00023136"/>
    </source>
</evidence>
<comment type="subcellular location">
    <subcellularLocation>
        <location evidence="1">Membrane</location>
        <topology evidence="1">Multi-pass membrane protein</topology>
    </subcellularLocation>
</comment>
<evidence type="ECO:0000256" key="1">
    <source>
        <dbReference type="ARBA" id="ARBA00004141"/>
    </source>
</evidence>
<evidence type="ECO:0000313" key="6">
    <source>
        <dbReference type="EMBL" id="AZH25332.1"/>
    </source>
</evidence>
<feature type="transmembrane region" description="Helical" evidence="5">
    <location>
        <begin position="344"/>
        <end position="363"/>
    </location>
</feature>
<reference evidence="7 8" key="1">
    <citation type="journal article" date="2015" name="Stand. Genomic Sci.">
        <title>Genomic Encyclopedia of Bacterial and Archaeal Type Strains, Phase III: the genomes of soil and plant-associated and newly described type strains.</title>
        <authorList>
            <person name="Whitman W.B."/>
            <person name="Woyke T."/>
            <person name="Klenk H.P."/>
            <person name="Zhou Y."/>
            <person name="Lilburn T.G."/>
            <person name="Beck B.J."/>
            <person name="De Vos P."/>
            <person name="Vandamme P."/>
            <person name="Eisen J.A."/>
            <person name="Garrity G."/>
            <person name="Hugenholtz P."/>
            <person name="Kyrpides N.C."/>
        </authorList>
    </citation>
    <scope>NUCLEOTIDE SEQUENCE [LARGE SCALE GENOMIC DNA]</scope>
    <source>
        <strain evidence="7 8">CGMCC 1.10124</strain>
    </source>
</reference>
<keyword evidence="2 5" id="KW-0812">Transmembrane</keyword>
<feature type="transmembrane region" description="Helical" evidence="5">
    <location>
        <begin position="175"/>
        <end position="198"/>
    </location>
</feature>
<keyword evidence="3 5" id="KW-1133">Transmembrane helix</keyword>
<dbReference type="PROSITE" id="PS51257">
    <property type="entry name" value="PROKAR_LIPOPROTEIN"/>
    <property type="match status" value="1"/>
</dbReference>
<dbReference type="RefSeq" id="WP_121918872.1">
    <property type="nucleotide sequence ID" value="NZ_CP034145.1"/>
</dbReference>
<dbReference type="OrthoDB" id="187527at2157"/>
<feature type="transmembrane region" description="Helical" evidence="5">
    <location>
        <begin position="12"/>
        <end position="32"/>
    </location>
</feature>
<evidence type="ECO:0000313" key="7">
    <source>
        <dbReference type="EMBL" id="RMB25029.1"/>
    </source>
</evidence>
<gene>
    <name evidence="7" type="ORF">ATH50_0112</name>
    <name evidence="6" type="ORF">DU502_08040</name>
</gene>
<dbReference type="Proteomes" id="UP000282007">
    <property type="component" value="Chromosome"/>
</dbReference>
<feature type="transmembrane region" description="Helical" evidence="5">
    <location>
        <begin position="262"/>
        <end position="282"/>
    </location>
</feature>
<feature type="transmembrane region" description="Helical" evidence="5">
    <location>
        <begin position="289"/>
        <end position="305"/>
    </location>
</feature>
<name>A0A3M0DSE2_9EURY</name>
<dbReference type="GO" id="GO:0006817">
    <property type="term" value="P:phosphate ion transport"/>
    <property type="evidence" value="ECO:0007669"/>
    <property type="project" value="TreeGrafter"/>
</dbReference>
<evidence type="ECO:0000313" key="8">
    <source>
        <dbReference type="Proteomes" id="UP000277326"/>
    </source>
</evidence>
<evidence type="ECO:0000256" key="2">
    <source>
        <dbReference type="ARBA" id="ARBA00022692"/>
    </source>
</evidence>
<proteinExistence type="predicted"/>
<keyword evidence="4 5" id="KW-0472">Membrane</keyword>
<evidence type="ECO:0000256" key="5">
    <source>
        <dbReference type="SAM" id="Phobius"/>
    </source>
</evidence>
<feature type="transmembrane region" description="Helical" evidence="5">
    <location>
        <begin position="79"/>
        <end position="100"/>
    </location>
</feature>
<keyword evidence="9" id="KW-1185">Reference proteome</keyword>
<protein>
    <submittedName>
        <fullName evidence="7">Anion transporter</fullName>
    </submittedName>
    <submittedName>
        <fullName evidence="6">SLC13 family permease</fullName>
    </submittedName>
</protein>
<dbReference type="PANTHER" id="PTHR10283:SF92">
    <property type="entry name" value="LOW-AFFINITY PHOSPHATE TRANSPORTER PHO91"/>
    <property type="match status" value="1"/>
</dbReference>
<dbReference type="Pfam" id="PF00939">
    <property type="entry name" value="Na_sulph_symp"/>
    <property type="match status" value="1"/>
</dbReference>
<feature type="transmembrane region" description="Helical" evidence="5">
    <location>
        <begin position="210"/>
        <end position="235"/>
    </location>
</feature>
<evidence type="ECO:0000313" key="9">
    <source>
        <dbReference type="Proteomes" id="UP000282007"/>
    </source>
</evidence>
<feature type="transmembrane region" description="Helical" evidence="5">
    <location>
        <begin position="44"/>
        <end position="73"/>
    </location>
</feature>
<feature type="transmembrane region" description="Helical" evidence="5">
    <location>
        <begin position="311"/>
        <end position="332"/>
    </location>
</feature>
<sequence>MIDPRDLGVVPVVGTVVGFGCLYGSVVGLPIAGLNPTGQRVLGLFFFALVMWLTKPVPFAVSSLTTVSLLYVLGLADSFATAAAGFSSRLIFFLILLLLLGNTISKVDLDELLARRLLVADSPRETIRLTALSLLALSFMMPSALARAVAFLPIVEELDDLWPGTENFRFDAHLILGHVNPVASMGLMTGGGMAILSSEFVRTSVTYISWLDWAVLMLPPTAFIFLLATATILLVHPVGGGTSASRPDEAPTAESFDRDQRIVVGVMVTVIVLWVVGSFLGIPTILPPTAAVFFLALPGIGIVAAEDMRTVSWGIIFVFGTMFSLLEVLESAGVLSWVVGNAEALLPFTAVPIWGTVALLLALAFVVRLFFSTASAALLVLFPVMLRFADAFGVDPLYLSLSLVMIVGSSTVFPFNTTTVLLTYDKGSMTAVDVMATGLITTVYAAVAVVLCWTLYWPLVA</sequence>
<evidence type="ECO:0000256" key="3">
    <source>
        <dbReference type="ARBA" id="ARBA00022989"/>
    </source>
</evidence>
<reference evidence="6 9" key="2">
    <citation type="submission" date="2018-07" db="EMBL/GenBank/DDBJ databases">
        <title>Genome sequences of Haloplanus aerogenes JCM 16430T.</title>
        <authorList>
            <person name="Kim Y.B."/>
            <person name="Roh S.W."/>
        </authorList>
    </citation>
    <scope>NUCLEOTIDE SEQUENCE [LARGE SCALE GENOMIC DNA]</scope>
    <source>
        <strain evidence="6 9">JCM 16430</strain>
    </source>
</reference>